<feature type="binding site" evidence="11">
    <location>
        <position position="293"/>
    </location>
    <ligand>
        <name>L-glutamine</name>
        <dbReference type="ChEBI" id="CHEBI:58359"/>
    </ligand>
</feature>
<dbReference type="SUPFAM" id="SSF52021">
    <property type="entry name" value="Carbamoyl phosphate synthetase, small subunit N-terminal domain"/>
    <property type="match status" value="1"/>
</dbReference>
<dbReference type="Proteomes" id="UP000630923">
    <property type="component" value="Unassembled WGS sequence"/>
</dbReference>
<dbReference type="GO" id="GO:0006526">
    <property type="term" value="P:L-arginine biosynthetic process"/>
    <property type="evidence" value="ECO:0007669"/>
    <property type="project" value="UniProtKB-UniRule"/>
</dbReference>
<evidence type="ECO:0000256" key="5">
    <source>
        <dbReference type="ARBA" id="ARBA00022741"/>
    </source>
</evidence>
<name>A0A919ANV2_9PROT</name>
<evidence type="ECO:0000256" key="2">
    <source>
        <dbReference type="ARBA" id="ARBA00005077"/>
    </source>
</evidence>
<dbReference type="InterPro" id="IPR006274">
    <property type="entry name" value="CarbamoylP_synth_ssu"/>
</dbReference>
<dbReference type="PANTHER" id="PTHR43418:SF7">
    <property type="entry name" value="CARBAMOYL-PHOSPHATE SYNTHASE SMALL CHAIN"/>
    <property type="match status" value="1"/>
</dbReference>
<evidence type="ECO:0000256" key="11">
    <source>
        <dbReference type="HAMAP-Rule" id="MF_01209"/>
    </source>
</evidence>
<accession>A0A919ANV2</accession>
<dbReference type="GO" id="GO:0006207">
    <property type="term" value="P:'de novo' pyrimidine nucleobase biosynthetic process"/>
    <property type="evidence" value="ECO:0007669"/>
    <property type="project" value="InterPro"/>
</dbReference>
<dbReference type="NCBIfam" id="NF009475">
    <property type="entry name" value="PRK12838.1"/>
    <property type="match status" value="1"/>
</dbReference>
<keyword evidence="4 11" id="KW-0436">Ligase</keyword>
<dbReference type="EMBL" id="BNCI01000001">
    <property type="protein sequence ID" value="GHF19098.1"/>
    <property type="molecule type" value="Genomic_DNA"/>
</dbReference>
<evidence type="ECO:0000256" key="4">
    <source>
        <dbReference type="ARBA" id="ARBA00022598"/>
    </source>
</evidence>
<keyword evidence="6 11" id="KW-0067">ATP-binding</keyword>
<dbReference type="AlphaFoldDB" id="A0A919ANV2"/>
<dbReference type="SUPFAM" id="SSF52317">
    <property type="entry name" value="Class I glutamine amidotransferase-like"/>
    <property type="match status" value="1"/>
</dbReference>
<feature type="binding site" evidence="11">
    <location>
        <position position="331"/>
    </location>
    <ligand>
        <name>L-glutamine</name>
        <dbReference type="ChEBI" id="CHEBI:58359"/>
    </ligand>
</feature>
<evidence type="ECO:0000256" key="7">
    <source>
        <dbReference type="ARBA" id="ARBA00022962"/>
    </source>
</evidence>
<evidence type="ECO:0000256" key="3">
    <source>
        <dbReference type="ARBA" id="ARBA00007800"/>
    </source>
</evidence>
<keyword evidence="15" id="KW-1185">Reference proteome</keyword>
<keyword evidence="11" id="KW-0055">Arginine biosynthesis</keyword>
<dbReference type="InterPro" id="IPR002474">
    <property type="entry name" value="CarbamoylP_synth_ssu_N"/>
</dbReference>
<dbReference type="NCBIfam" id="TIGR01368">
    <property type="entry name" value="CPSaseIIsmall"/>
    <property type="match status" value="1"/>
</dbReference>
<feature type="active site" description="Nucleophile" evidence="11">
    <location>
        <position position="289"/>
    </location>
</feature>
<evidence type="ECO:0000256" key="10">
    <source>
        <dbReference type="ARBA" id="ARBA00049285"/>
    </source>
</evidence>
<proteinExistence type="inferred from homology"/>
<dbReference type="RefSeq" id="WP_191250854.1">
    <property type="nucleotide sequence ID" value="NZ_BNCI01000001.1"/>
</dbReference>
<comment type="pathway">
    <text evidence="2 11">Amino-acid biosynthesis; L-arginine biosynthesis; carbamoyl phosphate from bicarbonate: step 1/1.</text>
</comment>
<comment type="similarity">
    <text evidence="3 11">Belongs to the CarA family.</text>
</comment>
<comment type="pathway">
    <text evidence="1 11">Pyrimidine metabolism; UMP biosynthesis via de novo pathway; (S)-dihydroorotate from bicarbonate: step 1/3.</text>
</comment>
<dbReference type="SMART" id="SM01097">
    <property type="entry name" value="CPSase_sm_chain"/>
    <property type="match status" value="1"/>
</dbReference>
<dbReference type="InterPro" id="IPR029062">
    <property type="entry name" value="Class_I_gatase-like"/>
</dbReference>
<dbReference type="CDD" id="cd01744">
    <property type="entry name" value="GATase1_CPSase"/>
    <property type="match status" value="1"/>
</dbReference>
<sequence length="400" mass="42874">MTESATNTLQNASCSSTPPSSDITAALVLADGTVFWGYGFGKEGNTVGEVCFNTSITGYQEILSDPSYAGQIITFTFPHIGNVGTNAEDMETRHPAARGLVVREEVTSPANFRAESPLGAWAAEMGLVGIAGIDTRKLTRHIRKNGAPNGVIVYNKDGVFDIPALLAQAQDWPGLNGMDLAKDVTCDETYDWRGTRWHLGKGFGTLDKEEAHIVAVDYGAKINILRCLAETGARVTVVPATASFDDIMAHKPDGIFLSNGPGDPAATGEYALPVINKLIETGLPIFGICLGHQLLALAFGGKTYKMHQGHRGANHPVQDLRTGKVEITSMNHGFSVDGDSLPANVKISHVSLFDQTVCGIECTDKPIFSVQQHPEASPGPQDSFYLFEQFMKSIKAHKAA</sequence>
<feature type="binding site" evidence="11">
    <location>
        <position position="67"/>
    </location>
    <ligand>
        <name>L-glutamine</name>
        <dbReference type="ChEBI" id="CHEBI:58359"/>
    </ligand>
</feature>
<dbReference type="GO" id="GO:0005524">
    <property type="term" value="F:ATP binding"/>
    <property type="evidence" value="ECO:0007669"/>
    <property type="project" value="UniProtKB-UniRule"/>
</dbReference>
<comment type="catalytic activity">
    <reaction evidence="10 11">
        <text>L-glutamine + H2O = L-glutamate + NH4(+)</text>
        <dbReference type="Rhea" id="RHEA:15889"/>
        <dbReference type="ChEBI" id="CHEBI:15377"/>
        <dbReference type="ChEBI" id="CHEBI:28938"/>
        <dbReference type="ChEBI" id="CHEBI:29985"/>
        <dbReference type="ChEBI" id="CHEBI:58359"/>
    </reaction>
</comment>
<dbReference type="PROSITE" id="PS51273">
    <property type="entry name" value="GATASE_TYPE_1"/>
    <property type="match status" value="1"/>
</dbReference>
<keyword evidence="5 11" id="KW-0547">Nucleotide-binding</keyword>
<comment type="catalytic activity">
    <reaction evidence="9 11">
        <text>hydrogencarbonate + L-glutamine + 2 ATP + H2O = carbamoyl phosphate + L-glutamate + 2 ADP + phosphate + 2 H(+)</text>
        <dbReference type="Rhea" id="RHEA:18633"/>
        <dbReference type="ChEBI" id="CHEBI:15377"/>
        <dbReference type="ChEBI" id="CHEBI:15378"/>
        <dbReference type="ChEBI" id="CHEBI:17544"/>
        <dbReference type="ChEBI" id="CHEBI:29985"/>
        <dbReference type="ChEBI" id="CHEBI:30616"/>
        <dbReference type="ChEBI" id="CHEBI:43474"/>
        <dbReference type="ChEBI" id="CHEBI:58228"/>
        <dbReference type="ChEBI" id="CHEBI:58359"/>
        <dbReference type="ChEBI" id="CHEBI:456216"/>
        <dbReference type="EC" id="6.3.5.5"/>
    </reaction>
</comment>
<feature type="active site" evidence="11">
    <location>
        <position position="373"/>
    </location>
</feature>
<dbReference type="PRINTS" id="PR00099">
    <property type="entry name" value="CPSGATASE"/>
</dbReference>
<feature type="binding site" evidence="11">
    <location>
        <position position="260"/>
    </location>
    <ligand>
        <name>L-glutamine</name>
        <dbReference type="ChEBI" id="CHEBI:58359"/>
    </ligand>
</feature>
<dbReference type="InterPro" id="IPR035686">
    <property type="entry name" value="CPSase_GATase1"/>
</dbReference>
<dbReference type="Gene3D" id="3.50.30.20">
    <property type="entry name" value="Carbamoyl-phosphate synthase small subunit, N-terminal domain"/>
    <property type="match status" value="1"/>
</dbReference>
<dbReference type="Gene3D" id="3.40.50.880">
    <property type="match status" value="1"/>
</dbReference>
<comment type="subunit">
    <text evidence="11">Composed of two chains; the small (or glutamine) chain promotes the hydrolysis of glutamine to ammonia, which is used by the large (or ammonia) chain to synthesize carbamoyl phosphate. Tetramer of heterodimers (alpha,beta)4.</text>
</comment>
<dbReference type="PRINTS" id="PR00097">
    <property type="entry name" value="ANTSNTHASEII"/>
</dbReference>
<dbReference type="PANTHER" id="PTHR43418">
    <property type="entry name" value="MULTIFUNCTIONAL TRYPTOPHAN BIOSYNTHESIS PROTEIN-RELATED"/>
    <property type="match status" value="1"/>
</dbReference>
<feature type="binding site" evidence="11">
    <location>
        <position position="290"/>
    </location>
    <ligand>
        <name>L-glutamine</name>
        <dbReference type="ChEBI" id="CHEBI:58359"/>
    </ligand>
</feature>
<dbReference type="PRINTS" id="PR00096">
    <property type="entry name" value="GATASE"/>
</dbReference>
<evidence type="ECO:0000313" key="15">
    <source>
        <dbReference type="Proteomes" id="UP000630923"/>
    </source>
</evidence>
<reference evidence="14" key="1">
    <citation type="journal article" date="2014" name="Int. J. Syst. Evol. Microbiol.">
        <title>Complete genome sequence of Corynebacterium casei LMG S-19264T (=DSM 44701T), isolated from a smear-ripened cheese.</title>
        <authorList>
            <consortium name="US DOE Joint Genome Institute (JGI-PGF)"/>
            <person name="Walter F."/>
            <person name="Albersmeier A."/>
            <person name="Kalinowski J."/>
            <person name="Ruckert C."/>
        </authorList>
    </citation>
    <scope>NUCLEOTIDE SEQUENCE</scope>
    <source>
        <strain evidence="14">KCTC 42590</strain>
    </source>
</reference>
<evidence type="ECO:0000259" key="13">
    <source>
        <dbReference type="SMART" id="SM01097"/>
    </source>
</evidence>
<feature type="region of interest" description="CPSase" evidence="11">
    <location>
        <begin position="1"/>
        <end position="203"/>
    </location>
</feature>
<evidence type="ECO:0000313" key="14">
    <source>
        <dbReference type="EMBL" id="GHF19098.1"/>
    </source>
</evidence>
<dbReference type="FunFam" id="3.50.30.20:FF:000001">
    <property type="entry name" value="Carbamoyl-phosphate synthase small chain"/>
    <property type="match status" value="1"/>
</dbReference>
<evidence type="ECO:0000256" key="12">
    <source>
        <dbReference type="SAM" id="MobiDB-lite"/>
    </source>
</evidence>
<feature type="active site" evidence="11">
    <location>
        <position position="375"/>
    </location>
</feature>
<dbReference type="GO" id="GO:0006541">
    <property type="term" value="P:glutamine metabolic process"/>
    <property type="evidence" value="ECO:0007669"/>
    <property type="project" value="InterPro"/>
</dbReference>
<gene>
    <name evidence="11 14" type="primary">carA</name>
    <name evidence="14" type="ORF">GCM10017044_12060</name>
</gene>
<dbReference type="GO" id="GO:0044205">
    <property type="term" value="P:'de novo' UMP biosynthetic process"/>
    <property type="evidence" value="ECO:0007669"/>
    <property type="project" value="UniProtKB-UniRule"/>
</dbReference>
<dbReference type="InterPro" id="IPR036480">
    <property type="entry name" value="CarbP_synth_ssu_N_sf"/>
</dbReference>
<protein>
    <recommendedName>
        <fullName evidence="11">Carbamoyl phosphate synthase small chain</fullName>
        <ecNumber evidence="11">6.3.5.5</ecNumber>
    </recommendedName>
    <alternativeName>
        <fullName evidence="11">Carbamoyl phosphate synthetase glutamine chain</fullName>
    </alternativeName>
</protein>
<comment type="function">
    <text evidence="11">Small subunit of the glutamine-dependent carbamoyl phosphate synthetase (CPSase). CPSase catalyzes the formation of carbamoyl phosphate from the ammonia moiety of glutamine, carbonate, and phosphate donated by ATP, constituting the first step of 2 biosynthetic pathways, one leading to arginine and/or urea and the other to pyrimidine nucleotides. The small subunit (glutamine amidotransferase) binds and cleaves glutamine to supply the large subunit with the substrate ammonia.</text>
</comment>
<organism evidence="14 15">
    <name type="scientific">Kordiimonas sediminis</name>
    <dbReference type="NCBI Taxonomy" id="1735581"/>
    <lineage>
        <taxon>Bacteria</taxon>
        <taxon>Pseudomonadati</taxon>
        <taxon>Pseudomonadota</taxon>
        <taxon>Alphaproteobacteria</taxon>
        <taxon>Kordiimonadales</taxon>
        <taxon>Kordiimonadaceae</taxon>
        <taxon>Kordiimonas</taxon>
    </lineage>
</organism>
<dbReference type="Pfam" id="PF00988">
    <property type="entry name" value="CPSase_sm_chain"/>
    <property type="match status" value="1"/>
</dbReference>
<dbReference type="InterPro" id="IPR050472">
    <property type="entry name" value="Anth_synth/Amidotransfase"/>
</dbReference>
<dbReference type="HAMAP" id="MF_01209">
    <property type="entry name" value="CPSase_S_chain"/>
    <property type="match status" value="1"/>
</dbReference>
<keyword evidence="7 11" id="KW-0315">Glutamine amidotransferase</keyword>
<evidence type="ECO:0000256" key="1">
    <source>
        <dbReference type="ARBA" id="ARBA00004812"/>
    </source>
</evidence>
<evidence type="ECO:0000256" key="8">
    <source>
        <dbReference type="ARBA" id="ARBA00022975"/>
    </source>
</evidence>
<keyword evidence="8 11" id="KW-0665">Pyrimidine biosynthesis</keyword>
<dbReference type="EC" id="6.3.5.5" evidence="11"/>
<feature type="domain" description="Carbamoyl-phosphate synthase small subunit N-terminal" evidence="13">
    <location>
        <begin position="23"/>
        <end position="153"/>
    </location>
</feature>
<dbReference type="Pfam" id="PF00117">
    <property type="entry name" value="GATase"/>
    <property type="match status" value="1"/>
</dbReference>
<reference evidence="14" key="2">
    <citation type="submission" date="2020-09" db="EMBL/GenBank/DDBJ databases">
        <authorList>
            <person name="Sun Q."/>
            <person name="Kim S."/>
        </authorList>
    </citation>
    <scope>NUCLEOTIDE SEQUENCE</scope>
    <source>
        <strain evidence="14">KCTC 42590</strain>
    </source>
</reference>
<feature type="binding site" evidence="11">
    <location>
        <position position="333"/>
    </location>
    <ligand>
        <name>L-glutamine</name>
        <dbReference type="ChEBI" id="CHEBI:58359"/>
    </ligand>
</feature>
<feature type="binding site" evidence="11">
    <location>
        <position position="262"/>
    </location>
    <ligand>
        <name>L-glutamine</name>
        <dbReference type="ChEBI" id="CHEBI:58359"/>
    </ligand>
</feature>
<dbReference type="GO" id="GO:0004088">
    <property type="term" value="F:carbamoyl-phosphate synthase (glutamine-hydrolyzing) activity"/>
    <property type="evidence" value="ECO:0007669"/>
    <property type="project" value="UniProtKB-UniRule"/>
</dbReference>
<evidence type="ECO:0000256" key="9">
    <source>
        <dbReference type="ARBA" id="ARBA00048816"/>
    </source>
</evidence>
<keyword evidence="11" id="KW-0028">Amino-acid biosynthesis</keyword>
<dbReference type="InterPro" id="IPR017926">
    <property type="entry name" value="GATASE"/>
</dbReference>
<feature type="region of interest" description="Disordered" evidence="12">
    <location>
        <begin position="1"/>
        <end position="20"/>
    </location>
</feature>
<comment type="caution">
    <text evidence="14">The sequence shown here is derived from an EMBL/GenBank/DDBJ whole genome shotgun (WGS) entry which is preliminary data.</text>
</comment>
<feature type="binding site" evidence="11">
    <location>
        <position position="334"/>
    </location>
    <ligand>
        <name>L-glutamine</name>
        <dbReference type="ChEBI" id="CHEBI:58359"/>
    </ligand>
</feature>
<evidence type="ECO:0000256" key="6">
    <source>
        <dbReference type="ARBA" id="ARBA00022840"/>
    </source>
</evidence>